<comment type="similarity">
    <text evidence="7 8">Belongs to the glutamine synthetase family.</text>
</comment>
<dbReference type="EMBL" id="JACHFJ010000006">
    <property type="protein sequence ID" value="MBB5373356.1"/>
    <property type="molecule type" value="Genomic_DNA"/>
</dbReference>
<dbReference type="SUPFAM" id="SSF55931">
    <property type="entry name" value="Glutamine synthetase/guanido kinase"/>
    <property type="match status" value="1"/>
</dbReference>
<accession>A0A840VCC1</accession>
<evidence type="ECO:0000256" key="8">
    <source>
        <dbReference type="RuleBase" id="RU000384"/>
    </source>
</evidence>
<name>A0A840VCC1_9PROT</name>
<dbReference type="GO" id="GO:0005524">
    <property type="term" value="F:ATP binding"/>
    <property type="evidence" value="ECO:0007669"/>
    <property type="project" value="UniProtKB-KW"/>
</dbReference>
<dbReference type="Proteomes" id="UP000553706">
    <property type="component" value="Unassembled WGS sequence"/>
</dbReference>
<dbReference type="InterPro" id="IPR017536">
    <property type="entry name" value="Glutamine_synthetase_typeIII"/>
</dbReference>
<evidence type="ECO:0000259" key="10">
    <source>
        <dbReference type="PROSITE" id="PS51987"/>
    </source>
</evidence>
<dbReference type="RefSeq" id="WP_221246693.1">
    <property type="nucleotide sequence ID" value="NZ_JACHFJ010000006.1"/>
</dbReference>
<dbReference type="Gene3D" id="3.30.590.10">
    <property type="entry name" value="Glutamine synthetase/guanido kinase, catalytic domain"/>
    <property type="match status" value="1"/>
</dbReference>
<dbReference type="PROSITE" id="PS51987">
    <property type="entry name" value="GS_CATALYTIC"/>
    <property type="match status" value="1"/>
</dbReference>
<comment type="function">
    <text evidence="2">Catalyzes the ATP-dependent biosynthesis of glutamine from glutamate and ammonia.</text>
</comment>
<dbReference type="PROSITE" id="PS51986">
    <property type="entry name" value="GS_BETA_GRASP"/>
    <property type="match status" value="1"/>
</dbReference>
<protein>
    <submittedName>
        <fullName evidence="11">Glutamine synthetase</fullName>
        <ecNumber evidence="11">6.3.1.2</ecNumber>
    </submittedName>
</protein>
<dbReference type="SMART" id="SM01230">
    <property type="entry name" value="Gln-synt_C"/>
    <property type="match status" value="1"/>
</dbReference>
<reference evidence="11 12" key="1">
    <citation type="submission" date="2020-08" db="EMBL/GenBank/DDBJ databases">
        <title>Genomic Encyclopedia of Type Strains, Phase IV (KMG-IV): sequencing the most valuable type-strain genomes for metagenomic binning, comparative biology and taxonomic classification.</title>
        <authorList>
            <person name="Goeker M."/>
        </authorList>
    </citation>
    <scope>NUCLEOTIDE SEQUENCE [LARGE SCALE GENOMIC DNA]</scope>
    <source>
        <strain evidence="11 12">DSM 27026</strain>
    </source>
</reference>
<evidence type="ECO:0000256" key="4">
    <source>
        <dbReference type="ARBA" id="ARBA00022741"/>
    </source>
</evidence>
<gene>
    <name evidence="11" type="ORF">HNP71_001616</name>
</gene>
<proteinExistence type="inferred from homology"/>
<dbReference type="NCBIfam" id="TIGR03105">
    <property type="entry name" value="gln_synth_III"/>
    <property type="match status" value="1"/>
</dbReference>
<evidence type="ECO:0000259" key="9">
    <source>
        <dbReference type="PROSITE" id="PS51986"/>
    </source>
</evidence>
<dbReference type="InterPro" id="IPR014746">
    <property type="entry name" value="Gln_synth/guanido_kin_cat_dom"/>
</dbReference>
<dbReference type="InterPro" id="IPR008147">
    <property type="entry name" value="Gln_synt_N"/>
</dbReference>
<feature type="domain" description="GS beta-grasp" evidence="9">
    <location>
        <begin position="36"/>
        <end position="120"/>
    </location>
</feature>
<evidence type="ECO:0000256" key="3">
    <source>
        <dbReference type="ARBA" id="ARBA00022598"/>
    </source>
</evidence>
<dbReference type="InterPro" id="IPR008146">
    <property type="entry name" value="Gln_synth_cat_dom"/>
</dbReference>
<evidence type="ECO:0000256" key="1">
    <source>
        <dbReference type="ARBA" id="ARBA00001946"/>
    </source>
</evidence>
<comment type="cofactor">
    <cofactor evidence="1">
        <name>Mg(2+)</name>
        <dbReference type="ChEBI" id="CHEBI:18420"/>
    </cofactor>
</comment>
<keyword evidence="6" id="KW-0535">Nitrogen fixation</keyword>
<dbReference type="GO" id="GO:0004356">
    <property type="term" value="F:glutamine synthetase activity"/>
    <property type="evidence" value="ECO:0007669"/>
    <property type="project" value="UniProtKB-EC"/>
</dbReference>
<evidence type="ECO:0000256" key="2">
    <source>
        <dbReference type="ARBA" id="ARBA00003117"/>
    </source>
</evidence>
<comment type="caution">
    <text evidence="11">The sequence shown here is derived from an EMBL/GenBank/DDBJ whole genome shotgun (WGS) entry which is preliminary data.</text>
</comment>
<keyword evidence="4" id="KW-0547">Nucleotide-binding</keyword>
<dbReference type="SUPFAM" id="SSF54368">
    <property type="entry name" value="Glutamine synthetase, N-terminal domain"/>
    <property type="match status" value="1"/>
</dbReference>
<dbReference type="Pfam" id="PF00120">
    <property type="entry name" value="Gln-synt_C"/>
    <property type="match status" value="1"/>
</dbReference>
<feature type="domain" description="GS catalytic" evidence="10">
    <location>
        <begin position="125"/>
        <end position="466"/>
    </location>
</feature>
<evidence type="ECO:0000313" key="12">
    <source>
        <dbReference type="Proteomes" id="UP000553706"/>
    </source>
</evidence>
<dbReference type="AlphaFoldDB" id="A0A840VCC1"/>
<keyword evidence="5" id="KW-0067">ATP-binding</keyword>
<dbReference type="GO" id="GO:0006542">
    <property type="term" value="P:glutamine biosynthetic process"/>
    <property type="evidence" value="ECO:0007669"/>
    <property type="project" value="InterPro"/>
</dbReference>
<evidence type="ECO:0000313" key="11">
    <source>
        <dbReference type="EMBL" id="MBB5373356.1"/>
    </source>
</evidence>
<dbReference type="PANTHER" id="PTHR43785">
    <property type="entry name" value="GAMMA-GLUTAMYLPUTRESCINE SYNTHETASE"/>
    <property type="match status" value="1"/>
</dbReference>
<evidence type="ECO:0000256" key="6">
    <source>
        <dbReference type="ARBA" id="ARBA00023231"/>
    </source>
</evidence>
<dbReference type="EC" id="6.3.1.2" evidence="11"/>
<keyword evidence="3 11" id="KW-0436">Ligase</keyword>
<keyword evidence="12" id="KW-1185">Reference proteome</keyword>
<evidence type="ECO:0000256" key="5">
    <source>
        <dbReference type="ARBA" id="ARBA00022840"/>
    </source>
</evidence>
<evidence type="ECO:0000256" key="7">
    <source>
        <dbReference type="PROSITE-ProRule" id="PRU01330"/>
    </source>
</evidence>
<sequence length="466" mass="50365">MSNMQKFPHGLLDLSFGSLRSEAKDTKSAAAFLEAQGIRFLLAQFTDVHGSLKSKSVPVRCLENLVTEGAGFAGAAVAGFDMTVFDPEYMMVGDLETLALLPWAPGYARILGTGTVAGTAFALDPRNALKAQCARLAAHGWIANTGLEPEFYLLRRDESGALLPFDPADTLAKPAYDYRSLANVRPFVEQIVGSLQALGIGVYQIDHEDANGQYEVNFKYADAVTSADNIQLFKMAASEIAHSLGGICSFMPKLSATTTGNGMHVHLSIADAGGDDLFRDDTDPKGMGLSPLAYKFMAGVLKHAKALTALLAPSVNSYKRLVVGTPDSPYWAPVYIAYGNNNRSAMVRIPYGRIEIRTGDGGMNVYLALAAIIAAGLDGIENDLDPGEPHNVNFFTMPPADVAALGVETLPQNLDQAINCLEADTVLASALGERLVNAFIKVKRQEWRDYHLTVSQWELNRYLTFF</sequence>
<dbReference type="PANTHER" id="PTHR43785:SF14">
    <property type="entry name" value="GLUTAMINE SYNTHETASE"/>
    <property type="match status" value="1"/>
</dbReference>
<dbReference type="Gene3D" id="3.10.20.70">
    <property type="entry name" value="Glutamine synthetase, N-terminal domain"/>
    <property type="match status" value="1"/>
</dbReference>
<dbReference type="InterPro" id="IPR036651">
    <property type="entry name" value="Gln_synt_N_sf"/>
</dbReference>
<organism evidence="11 12">
    <name type="scientific">Acidocella aromatica</name>
    <dbReference type="NCBI Taxonomy" id="1303579"/>
    <lineage>
        <taxon>Bacteria</taxon>
        <taxon>Pseudomonadati</taxon>
        <taxon>Pseudomonadota</taxon>
        <taxon>Alphaproteobacteria</taxon>
        <taxon>Acetobacterales</taxon>
        <taxon>Acidocellaceae</taxon>
        <taxon>Acidocella</taxon>
    </lineage>
</organism>